<sequence length="494" mass="55683" precursor="true">MLDQQAASLRACAILSLTLLLLSAASLVAQEPTATKYDHNKKPNILWLVAEDFGPHLGCYGTREVFTPNLDQMAAEGVRYTKFFTTAPVCSASRSAWMTGMYQTTIGAHNHRSHRDDGYKLPEGVQLVSHRLQKAGYFTANIRETPAAWGFRGSGKTDFNFNLDEPAFESDKWSDLATHQPFYAQINFQETHRNFKAPKRADPAKVEVPPYYPDHEIVRRDWAEYLDAASELDRKVGLVLAQLKAEGLDKNTVVVFFGDNGSAHVRGKQFCYDSGLHVPLIIRWPAEINRHKHMKTQGTVNRDLVAAIDLAATFTLLANVPGWDKMDGKPFIGDFSGPSREYVFGARDRCDETVFRLRTVRSSQYRYIRNFTPHQPLLAANDYKERQYPVWNLLKELAAENKLGPLALPLVAPTMPEEEFYDLEADPHETKNLIADPALQEVIDTHRRQLDQWIDETKDQGAIMEPAEVAKNEGRTKPASPKSGPTKAKGKKKQ</sequence>
<evidence type="ECO:0000256" key="2">
    <source>
        <dbReference type="ARBA" id="ARBA00022801"/>
    </source>
</evidence>
<dbReference type="OrthoDB" id="9763613at2"/>
<dbReference type="InterPro" id="IPR000917">
    <property type="entry name" value="Sulfatase_N"/>
</dbReference>
<reference evidence="6 7" key="1">
    <citation type="journal article" date="2009" name="Stand. Genomic Sci.">
        <title>Complete genome sequence of Pirellula staleyi type strain (ATCC 27377).</title>
        <authorList>
            <person name="Clum A."/>
            <person name="Tindall B.J."/>
            <person name="Sikorski J."/>
            <person name="Ivanova N."/>
            <person name="Mavrommatis K."/>
            <person name="Lucas S."/>
            <person name="Glavina del Rio T."/>
            <person name="Nolan M."/>
            <person name="Chen F."/>
            <person name="Tice H."/>
            <person name="Pitluck S."/>
            <person name="Cheng J.F."/>
            <person name="Chertkov O."/>
            <person name="Brettin T."/>
            <person name="Han C."/>
            <person name="Detter J.C."/>
            <person name="Kuske C."/>
            <person name="Bruce D."/>
            <person name="Goodwin L."/>
            <person name="Ovchinikova G."/>
            <person name="Pati A."/>
            <person name="Mikhailova N."/>
            <person name="Chen A."/>
            <person name="Palaniappan K."/>
            <person name="Land M."/>
            <person name="Hauser L."/>
            <person name="Chang Y.J."/>
            <person name="Jeffries C.D."/>
            <person name="Chain P."/>
            <person name="Rohde M."/>
            <person name="Goker M."/>
            <person name="Bristow J."/>
            <person name="Eisen J.A."/>
            <person name="Markowitz V."/>
            <person name="Hugenholtz P."/>
            <person name="Kyrpides N.C."/>
            <person name="Klenk H.P."/>
            <person name="Lapidus A."/>
        </authorList>
    </citation>
    <scope>NUCLEOTIDE SEQUENCE [LARGE SCALE GENOMIC DNA]</scope>
    <source>
        <strain evidence="7">ATCC 27377 / DSM 6068 / ICPB 4128</strain>
    </source>
</reference>
<dbReference type="EMBL" id="CP001848">
    <property type="protein sequence ID" value="ADB19148.1"/>
    <property type="molecule type" value="Genomic_DNA"/>
</dbReference>
<dbReference type="HOGENOM" id="CLU_006332_7_3_0"/>
<dbReference type="CDD" id="cd16027">
    <property type="entry name" value="SGSH"/>
    <property type="match status" value="1"/>
</dbReference>
<evidence type="ECO:0000256" key="1">
    <source>
        <dbReference type="ARBA" id="ARBA00008779"/>
    </source>
</evidence>
<protein>
    <submittedName>
        <fullName evidence="6">Sulfatase</fullName>
    </submittedName>
</protein>
<dbReference type="PANTHER" id="PTHR42693:SF53">
    <property type="entry name" value="ENDO-4-O-SULFATASE"/>
    <property type="match status" value="1"/>
</dbReference>
<proteinExistence type="inferred from homology"/>
<dbReference type="InterPro" id="IPR017850">
    <property type="entry name" value="Alkaline_phosphatase_core_sf"/>
</dbReference>
<dbReference type="STRING" id="530564.Psta_4506"/>
<feature type="chain" id="PRO_5003035499" evidence="4">
    <location>
        <begin position="30"/>
        <end position="494"/>
    </location>
</feature>
<dbReference type="SUPFAM" id="SSF53649">
    <property type="entry name" value="Alkaline phosphatase-like"/>
    <property type="match status" value="1"/>
</dbReference>
<keyword evidence="4" id="KW-0732">Signal</keyword>
<evidence type="ECO:0000313" key="7">
    <source>
        <dbReference type="Proteomes" id="UP000001887"/>
    </source>
</evidence>
<dbReference type="InterPro" id="IPR050738">
    <property type="entry name" value="Sulfatase"/>
</dbReference>
<dbReference type="KEGG" id="psl:Psta_4506"/>
<dbReference type="eggNOG" id="COG3119">
    <property type="taxonomic scope" value="Bacteria"/>
</dbReference>
<dbReference type="PANTHER" id="PTHR42693">
    <property type="entry name" value="ARYLSULFATASE FAMILY MEMBER"/>
    <property type="match status" value="1"/>
</dbReference>
<keyword evidence="7" id="KW-1185">Reference proteome</keyword>
<feature type="signal peptide" evidence="4">
    <location>
        <begin position="1"/>
        <end position="29"/>
    </location>
</feature>
<dbReference type="AlphaFoldDB" id="D2R663"/>
<comment type="similarity">
    <text evidence="1">Belongs to the sulfatase family.</text>
</comment>
<feature type="region of interest" description="Disordered" evidence="3">
    <location>
        <begin position="456"/>
        <end position="494"/>
    </location>
</feature>
<feature type="domain" description="Sulfatase N-terminal" evidence="5">
    <location>
        <begin position="43"/>
        <end position="319"/>
    </location>
</feature>
<evidence type="ECO:0000256" key="4">
    <source>
        <dbReference type="SAM" id="SignalP"/>
    </source>
</evidence>
<accession>D2R663</accession>
<evidence type="ECO:0000259" key="5">
    <source>
        <dbReference type="Pfam" id="PF00884"/>
    </source>
</evidence>
<evidence type="ECO:0000313" key="6">
    <source>
        <dbReference type="EMBL" id="ADB19148.1"/>
    </source>
</evidence>
<keyword evidence="2" id="KW-0378">Hydrolase</keyword>
<dbReference type="Proteomes" id="UP000001887">
    <property type="component" value="Chromosome"/>
</dbReference>
<organism evidence="6 7">
    <name type="scientific">Pirellula staleyi (strain ATCC 27377 / DSM 6068 / ICPB 4128)</name>
    <name type="common">Pirella staleyi</name>
    <dbReference type="NCBI Taxonomy" id="530564"/>
    <lineage>
        <taxon>Bacteria</taxon>
        <taxon>Pseudomonadati</taxon>
        <taxon>Planctomycetota</taxon>
        <taxon>Planctomycetia</taxon>
        <taxon>Pirellulales</taxon>
        <taxon>Pirellulaceae</taxon>
        <taxon>Pirellula</taxon>
    </lineage>
</organism>
<dbReference type="GO" id="GO:0004065">
    <property type="term" value="F:arylsulfatase activity"/>
    <property type="evidence" value="ECO:0007669"/>
    <property type="project" value="TreeGrafter"/>
</dbReference>
<name>D2R663_PIRSD</name>
<gene>
    <name evidence="6" type="ordered locus">Psta_4506</name>
</gene>
<dbReference type="Gene3D" id="3.40.720.10">
    <property type="entry name" value="Alkaline Phosphatase, subunit A"/>
    <property type="match status" value="1"/>
</dbReference>
<dbReference type="Pfam" id="PF00884">
    <property type="entry name" value="Sulfatase"/>
    <property type="match status" value="1"/>
</dbReference>
<evidence type="ECO:0000256" key="3">
    <source>
        <dbReference type="SAM" id="MobiDB-lite"/>
    </source>
</evidence>